<dbReference type="Proteomes" id="UP000042997">
    <property type="component" value="Unassembled WGS sequence"/>
</dbReference>
<dbReference type="Pfam" id="PF13643">
    <property type="entry name" value="DUF4145"/>
    <property type="match status" value="1"/>
</dbReference>
<dbReference type="AlphaFoldDB" id="A0A098BWQ2"/>
<evidence type="ECO:0000259" key="2">
    <source>
        <dbReference type="Pfam" id="PF13643"/>
    </source>
</evidence>
<feature type="domain" description="DUF4145" evidence="2">
    <location>
        <begin position="138"/>
        <end position="227"/>
    </location>
</feature>
<dbReference type="RefSeq" id="WP_248957473.1">
    <property type="nucleotide sequence ID" value="NZ_CP075340.1"/>
</dbReference>
<evidence type="ECO:0000313" key="4">
    <source>
        <dbReference type="Proteomes" id="UP000042997"/>
    </source>
</evidence>
<dbReference type="EMBL" id="CCSD01000109">
    <property type="protein sequence ID" value="CDZ92146.1"/>
    <property type="molecule type" value="Genomic_DNA"/>
</dbReference>
<reference evidence="3 4" key="1">
    <citation type="journal article" date="2014" name="Genome Announc.">
        <title>Draft Genome Sequence of Propane- and Butane-Oxidizing Actinobacterium Rhodococcus ruber IEGM 231.</title>
        <authorList>
            <person name="Ivshina I.B."/>
            <person name="Kuyukina M.S."/>
            <person name="Krivoruchko A.V."/>
            <person name="Barbe V."/>
            <person name="Fischer C."/>
        </authorList>
    </citation>
    <scope>NUCLEOTIDE SEQUENCE [LARGE SCALE GENOMIC DNA]</scope>
</reference>
<dbReference type="InterPro" id="IPR025285">
    <property type="entry name" value="DUF4145"/>
</dbReference>
<protein>
    <recommendedName>
        <fullName evidence="2">DUF4145 domain-containing protein</fullName>
    </recommendedName>
</protein>
<accession>A0A098BWQ2</accession>
<gene>
    <name evidence="3" type="ORF">RHRU231_930025</name>
</gene>
<evidence type="ECO:0000313" key="3">
    <source>
        <dbReference type="EMBL" id="CDZ92146.1"/>
    </source>
</evidence>
<evidence type="ECO:0000256" key="1">
    <source>
        <dbReference type="SAM" id="MobiDB-lite"/>
    </source>
</evidence>
<sequence>MTEEVKSKAILADAAGNTSHDGSGVHEEPTGRNPDTLPSSRDKSGTCPRCGRTSNFSDGGSLPLKFMRTQSGRRVQQQIAVLDCQGCGDGTAVVEELQKTPGLAGLTMTPIHWWPVAGAVIDMNDVPPNLASAFQEGVRCVSVEAPHAAVAMFRNALAQIVQNKGSEEAKEKGTLNEAVKQMVADRTLHDGFKEWADHVRKVGNAGAHQESWDEIPLEQAQELQELVKHLIDTLYVQPARLARAMPAKKRPKP</sequence>
<name>A0A098BWQ2_9NOCA</name>
<feature type="region of interest" description="Disordered" evidence="1">
    <location>
        <begin position="1"/>
        <end position="54"/>
    </location>
</feature>
<proteinExistence type="predicted"/>
<organism evidence="3 4">
    <name type="scientific">Rhodococcus ruber</name>
    <dbReference type="NCBI Taxonomy" id="1830"/>
    <lineage>
        <taxon>Bacteria</taxon>
        <taxon>Bacillati</taxon>
        <taxon>Actinomycetota</taxon>
        <taxon>Actinomycetes</taxon>
        <taxon>Mycobacteriales</taxon>
        <taxon>Nocardiaceae</taxon>
        <taxon>Rhodococcus</taxon>
    </lineage>
</organism>